<dbReference type="KEGG" id="fro:AALO17_10980"/>
<evidence type="ECO:0000313" key="1">
    <source>
        <dbReference type="EMBL" id="AMK54232.1"/>
    </source>
</evidence>
<name>A0A140DUA5_9FIRM</name>
<reference evidence="1 2" key="1">
    <citation type="journal article" date="2016" name="Gut Pathog.">
        <title>Whole genome sequencing of "Faecalibaculum rodentium" ALO17, isolated from C57BL/6J laboratory mouse feces.</title>
        <authorList>
            <person name="Lim S."/>
            <person name="Chang D.H."/>
            <person name="Ahn S."/>
            <person name="Kim B.C."/>
        </authorList>
    </citation>
    <scope>NUCLEOTIDE SEQUENCE [LARGE SCALE GENOMIC DNA]</scope>
    <source>
        <strain evidence="1 2">Alo17</strain>
    </source>
</reference>
<sequence>MEQTMTVNGWEFQVITLLGHGKGGYSWLVSREGREYVLKQIHHEPCDYYVFGDKLEAEERDYQRLRNAGIPVPGLLDIDRIQERILKEYIPGRTVCDLVAEGSLLQECVTQVQALSKAARDAGLNLDWFPTNFIPFENRLFYVDYECNAYMEEWSLEHWGLRYWTRTPEFLEYWKQHSGK</sequence>
<gene>
    <name evidence="1" type="ORF">AALO17_10980</name>
</gene>
<organism evidence="1 2">
    <name type="scientific">Faecalibaculum rodentium</name>
    <dbReference type="NCBI Taxonomy" id="1702221"/>
    <lineage>
        <taxon>Bacteria</taxon>
        <taxon>Bacillati</taxon>
        <taxon>Bacillota</taxon>
        <taxon>Erysipelotrichia</taxon>
        <taxon>Erysipelotrichales</taxon>
        <taxon>Erysipelotrichaceae</taxon>
        <taxon>Faecalibaculum</taxon>
    </lineage>
</organism>
<dbReference type="Proteomes" id="UP000069771">
    <property type="component" value="Chromosome"/>
</dbReference>
<dbReference type="GeneID" id="78477860"/>
<dbReference type="RefSeq" id="WP_067556319.1">
    <property type="nucleotide sequence ID" value="NZ_CANRYF010000023.1"/>
</dbReference>
<dbReference type="EMBL" id="CP011391">
    <property type="protein sequence ID" value="AMK54232.1"/>
    <property type="molecule type" value="Genomic_DNA"/>
</dbReference>
<dbReference type="InterPro" id="IPR011009">
    <property type="entry name" value="Kinase-like_dom_sf"/>
</dbReference>
<evidence type="ECO:0008006" key="3">
    <source>
        <dbReference type="Google" id="ProtNLM"/>
    </source>
</evidence>
<keyword evidence="2" id="KW-1185">Reference proteome</keyword>
<proteinExistence type="predicted"/>
<dbReference type="OrthoDB" id="7863753at2"/>
<dbReference type="AlphaFoldDB" id="A0A140DUA5"/>
<accession>A0A140DUA5</accession>
<evidence type="ECO:0000313" key="2">
    <source>
        <dbReference type="Proteomes" id="UP000069771"/>
    </source>
</evidence>
<dbReference type="SUPFAM" id="SSF56112">
    <property type="entry name" value="Protein kinase-like (PK-like)"/>
    <property type="match status" value="1"/>
</dbReference>
<protein>
    <recommendedName>
        <fullName evidence="3">Protein kinase domain-containing protein</fullName>
    </recommendedName>
</protein>
<dbReference type="PATRIC" id="fig|1702221.3.peg.1059"/>
<dbReference type="STRING" id="1702221.AALO17_10980"/>